<dbReference type="Pfam" id="PF12146">
    <property type="entry name" value="Hydrolase_4"/>
    <property type="match status" value="1"/>
</dbReference>
<dbReference type="AlphaFoldDB" id="A0A2A2FDK2"/>
<dbReference type="InterPro" id="IPR022742">
    <property type="entry name" value="Hydrolase_4"/>
</dbReference>
<keyword evidence="4" id="KW-1185">Reference proteome</keyword>
<dbReference type="InterPro" id="IPR029058">
    <property type="entry name" value="AB_hydrolase_fold"/>
</dbReference>
<evidence type="ECO:0000313" key="3">
    <source>
        <dbReference type="EMBL" id="PAU82824.1"/>
    </source>
</evidence>
<keyword evidence="1" id="KW-0378">Hydrolase</keyword>
<dbReference type="PANTHER" id="PTHR22946">
    <property type="entry name" value="DIENELACTONE HYDROLASE DOMAIN-CONTAINING PROTEIN-RELATED"/>
    <property type="match status" value="1"/>
</dbReference>
<comment type="caution">
    <text evidence="3">The sequence shown here is derived from an EMBL/GenBank/DDBJ whole genome shotgun (WGS) entry which is preliminary data.</text>
</comment>
<organism evidence="3 4">
    <name type="scientific">Halorubrum salipaludis</name>
    <dbReference type="NCBI Taxonomy" id="2032630"/>
    <lineage>
        <taxon>Archaea</taxon>
        <taxon>Methanobacteriati</taxon>
        <taxon>Methanobacteriota</taxon>
        <taxon>Stenosarchaea group</taxon>
        <taxon>Halobacteria</taxon>
        <taxon>Halobacteriales</taxon>
        <taxon>Haloferacaceae</taxon>
        <taxon>Halorubrum</taxon>
    </lineage>
</organism>
<dbReference type="Gene3D" id="3.40.50.1820">
    <property type="entry name" value="alpha/beta hydrolase"/>
    <property type="match status" value="1"/>
</dbReference>
<dbReference type="RefSeq" id="WP_095637437.1">
    <property type="nucleotide sequence ID" value="NZ_NSKC01000008.1"/>
</dbReference>
<accession>A0A2A2FDK2</accession>
<dbReference type="GO" id="GO:0016788">
    <property type="term" value="F:hydrolase activity, acting on ester bonds"/>
    <property type="evidence" value="ECO:0007669"/>
    <property type="project" value="UniProtKB-ARBA"/>
</dbReference>
<dbReference type="Proteomes" id="UP000218083">
    <property type="component" value="Unassembled WGS sequence"/>
</dbReference>
<dbReference type="OrthoDB" id="11256at2157"/>
<sequence length="311" mass="33853">MTRRNPVNRAQRRLARPPRERFATRELAFDADGDTCRGTLYLPGGDEDPPVVVMAPGLGAERSFGYPAVAERFADAGYAAFLFDYRGFGASDGDSQLVDPEGQRADYAAAIDRVRRVDAVGRGLVLWGASLSAAHVLTLAAERRDPDAVIGAVPMLDGRAIARRRSGRYLARSGVEGVRDQFGHRFGRGRTVPIVGSTEELAAITEPGTKRKYLDLVDRESTWRNETPARSLLRVANYRPVERLDEIRAPTLLLAGTDDAIVDSEAVVDAGEALSRGTVVTMPADHFSPFGDDFEGAIGHQLSFLKDALDR</sequence>
<dbReference type="SUPFAM" id="SSF53474">
    <property type="entry name" value="alpha/beta-Hydrolases"/>
    <property type="match status" value="1"/>
</dbReference>
<gene>
    <name evidence="3" type="ORF">CK500_11870</name>
</gene>
<name>A0A2A2FDK2_9EURY</name>
<protein>
    <submittedName>
        <fullName evidence="3">Peptidase S15</fullName>
    </submittedName>
</protein>
<dbReference type="PANTHER" id="PTHR22946:SF9">
    <property type="entry name" value="POLYKETIDE TRANSFERASE AF380"/>
    <property type="match status" value="1"/>
</dbReference>
<evidence type="ECO:0000313" key="4">
    <source>
        <dbReference type="Proteomes" id="UP000218083"/>
    </source>
</evidence>
<evidence type="ECO:0000256" key="1">
    <source>
        <dbReference type="ARBA" id="ARBA00022801"/>
    </source>
</evidence>
<dbReference type="InterPro" id="IPR050261">
    <property type="entry name" value="FrsA_esterase"/>
</dbReference>
<evidence type="ECO:0000259" key="2">
    <source>
        <dbReference type="Pfam" id="PF12146"/>
    </source>
</evidence>
<feature type="domain" description="Serine aminopeptidase S33" evidence="2">
    <location>
        <begin position="51"/>
        <end position="274"/>
    </location>
</feature>
<proteinExistence type="predicted"/>
<dbReference type="EMBL" id="NSKC01000008">
    <property type="protein sequence ID" value="PAU82824.1"/>
    <property type="molecule type" value="Genomic_DNA"/>
</dbReference>
<reference evidence="3 4" key="1">
    <citation type="submission" date="2017-08" db="EMBL/GenBank/DDBJ databases">
        <title>The strain WRN001 was isolated from Binhai saline alkaline soil, Tianjin, China.</title>
        <authorList>
            <person name="Liu D."/>
            <person name="Zhang G."/>
        </authorList>
    </citation>
    <scope>NUCLEOTIDE SEQUENCE [LARGE SCALE GENOMIC DNA]</scope>
    <source>
        <strain evidence="3 4">WN019</strain>
    </source>
</reference>